<sequence length="197" mass="22060">MATVVPHLVCFMALLPPVAALRATANPRRRVTYPVEGYKSQRAAYPKCIIMYRDIWVEVSQDIPNHPPGYYIGASFARLAGGFYNRLWFYDDGNMRVEFGRLCEVPYIDATGPIANVTALLGDIIPFAPPAERLPANPTDADCEAVARKIAEPNANCSALAREFGEPDGLEWFRIFMTVRENRAKELARTYGTTPRF</sequence>
<feature type="chain" id="PRO_5029483229" evidence="1">
    <location>
        <begin position="21"/>
        <end position="197"/>
    </location>
</feature>
<evidence type="ECO:0000256" key="1">
    <source>
        <dbReference type="SAM" id="SignalP"/>
    </source>
</evidence>
<proteinExistence type="predicted"/>
<keyword evidence="1" id="KW-0732">Signal</keyword>
<feature type="signal peptide" evidence="1">
    <location>
        <begin position="1"/>
        <end position="20"/>
    </location>
</feature>
<protein>
    <submittedName>
        <fullName evidence="2">Uncharacterized protein</fullName>
    </submittedName>
</protein>
<accession>A0A7J6S953</accession>
<evidence type="ECO:0000313" key="2">
    <source>
        <dbReference type="EMBL" id="KAF4729062.1"/>
    </source>
</evidence>
<dbReference type="AlphaFoldDB" id="A0A7J6S953"/>
<dbReference type="EMBL" id="JABANM010016660">
    <property type="protein sequence ID" value="KAF4729062.1"/>
    <property type="molecule type" value="Genomic_DNA"/>
</dbReference>
<dbReference type="Proteomes" id="UP000574390">
    <property type="component" value="Unassembled WGS sequence"/>
</dbReference>
<gene>
    <name evidence="2" type="ORF">FOZ62_022332</name>
</gene>
<reference evidence="2 3" key="1">
    <citation type="submission" date="2020-04" db="EMBL/GenBank/DDBJ databases">
        <title>Perkinsus olseni comparative genomics.</title>
        <authorList>
            <person name="Bogema D.R."/>
        </authorList>
    </citation>
    <scope>NUCLEOTIDE SEQUENCE [LARGE SCALE GENOMIC DNA]</scope>
    <source>
        <strain evidence="2">ATCC PRA-205</strain>
    </source>
</reference>
<name>A0A7J6S953_PEROL</name>
<comment type="caution">
    <text evidence="2">The sequence shown here is derived from an EMBL/GenBank/DDBJ whole genome shotgun (WGS) entry which is preliminary data.</text>
</comment>
<evidence type="ECO:0000313" key="3">
    <source>
        <dbReference type="Proteomes" id="UP000574390"/>
    </source>
</evidence>
<organism evidence="2 3">
    <name type="scientific">Perkinsus olseni</name>
    <name type="common">Perkinsus atlanticus</name>
    <dbReference type="NCBI Taxonomy" id="32597"/>
    <lineage>
        <taxon>Eukaryota</taxon>
        <taxon>Sar</taxon>
        <taxon>Alveolata</taxon>
        <taxon>Perkinsozoa</taxon>
        <taxon>Perkinsea</taxon>
        <taxon>Perkinsida</taxon>
        <taxon>Perkinsidae</taxon>
        <taxon>Perkinsus</taxon>
    </lineage>
</organism>